<evidence type="ECO:0000313" key="1">
    <source>
        <dbReference type="EMBL" id="NEZ63851.1"/>
    </source>
</evidence>
<sequence>MDKKNLMPNQANPINRITAGQLPPELAELSEEILCSHDGGDIAPSSGCFACVGVGLGGVGGGNVSCGGCFCSYDGDDAE</sequence>
<accession>A0A6M0S793</accession>
<dbReference type="InterPro" id="IPR022264">
    <property type="entry name" value="Microcy/ptell_bactrcn_lead_pep"/>
</dbReference>
<protein>
    <submittedName>
        <fullName evidence="1">Microcyclamide/patellamide family RiPP</fullName>
    </submittedName>
</protein>
<dbReference type="Pfam" id="PF19155">
    <property type="entry name" value="DUF5837"/>
    <property type="match status" value="1"/>
</dbReference>
<dbReference type="InterPro" id="IPR044050">
    <property type="entry name" value="DUF5837"/>
</dbReference>
<dbReference type="RefSeq" id="WP_163663691.1">
    <property type="nucleotide sequence ID" value="NZ_QZCE01000002.1"/>
</dbReference>
<comment type="caution">
    <text evidence="1">The sequence shown here is derived from an EMBL/GenBank/DDBJ whole genome shotgun (WGS) entry which is preliminary data.</text>
</comment>
<proteinExistence type="predicted"/>
<reference evidence="1 2" key="1">
    <citation type="journal article" date="2020" name="Microb. Ecol.">
        <title>Ecogenomics of the Marine Benthic Filamentous Cyanobacterium Adonisia.</title>
        <authorList>
            <person name="Walter J.M."/>
            <person name="Coutinho F.H."/>
            <person name="Leomil L."/>
            <person name="Hargreaves P.I."/>
            <person name="Campeao M.E."/>
            <person name="Vieira V.V."/>
            <person name="Silva B.S."/>
            <person name="Fistarol G.O."/>
            <person name="Salomon P.S."/>
            <person name="Sawabe T."/>
            <person name="Mino S."/>
            <person name="Hosokawa M."/>
            <person name="Miyashita H."/>
            <person name="Maruyama F."/>
            <person name="van Verk M.C."/>
            <person name="Dutilh B.E."/>
            <person name="Thompson C.C."/>
            <person name="Thompson F.L."/>
        </authorList>
    </citation>
    <scope>NUCLEOTIDE SEQUENCE [LARGE SCALE GENOMIC DNA]</scope>
    <source>
        <strain evidence="1 2">CCMR0082</strain>
    </source>
</reference>
<evidence type="ECO:0000313" key="2">
    <source>
        <dbReference type="Proteomes" id="UP000473574"/>
    </source>
</evidence>
<name>A0A6M0S793_9CYAN</name>
<dbReference type="Proteomes" id="UP000473574">
    <property type="component" value="Unassembled WGS sequence"/>
</dbReference>
<dbReference type="AlphaFoldDB" id="A0A6M0S793"/>
<organism evidence="1 2">
    <name type="scientific">Adonisia turfae CCMR0082</name>
    <dbReference type="NCBI Taxonomy" id="2304604"/>
    <lineage>
        <taxon>Bacteria</taxon>
        <taxon>Bacillati</taxon>
        <taxon>Cyanobacteriota</taxon>
        <taxon>Adonisia</taxon>
        <taxon>Adonisia turfae</taxon>
    </lineage>
</organism>
<dbReference type="EMBL" id="QZCE01000002">
    <property type="protein sequence ID" value="NEZ63851.1"/>
    <property type="molecule type" value="Genomic_DNA"/>
</dbReference>
<gene>
    <name evidence="1" type="ORF">D0962_13820</name>
</gene>
<dbReference type="NCBIfam" id="TIGR03678">
    <property type="entry name" value="het_cyc_patell"/>
    <property type="match status" value="1"/>
</dbReference>